<proteinExistence type="predicted"/>
<evidence type="ECO:0000313" key="1">
    <source>
        <dbReference type="EMBL" id="KAE9533812.1"/>
    </source>
</evidence>
<comment type="caution">
    <text evidence="1">The sequence shown here is derived from an EMBL/GenBank/DDBJ whole genome shotgun (WGS) entry which is preliminary data.</text>
</comment>
<organism evidence="1 2">
    <name type="scientific">Aphis glycines</name>
    <name type="common">Soybean aphid</name>
    <dbReference type="NCBI Taxonomy" id="307491"/>
    <lineage>
        <taxon>Eukaryota</taxon>
        <taxon>Metazoa</taxon>
        <taxon>Ecdysozoa</taxon>
        <taxon>Arthropoda</taxon>
        <taxon>Hexapoda</taxon>
        <taxon>Insecta</taxon>
        <taxon>Pterygota</taxon>
        <taxon>Neoptera</taxon>
        <taxon>Paraneoptera</taxon>
        <taxon>Hemiptera</taxon>
        <taxon>Sternorrhyncha</taxon>
        <taxon>Aphidomorpha</taxon>
        <taxon>Aphidoidea</taxon>
        <taxon>Aphididae</taxon>
        <taxon>Aphidini</taxon>
        <taxon>Aphis</taxon>
        <taxon>Aphis</taxon>
    </lineage>
</organism>
<dbReference type="AlphaFoldDB" id="A0A6G0TL83"/>
<gene>
    <name evidence="1" type="ORF">AGLY_008891</name>
</gene>
<dbReference type="Proteomes" id="UP000475862">
    <property type="component" value="Unassembled WGS sequence"/>
</dbReference>
<sequence>MIFVKKKKNQLGKCQISDRNVTPLSSGTETLLFSDNESISSKIHELICNDEEHLHKFSESLLDISVGGNGDCCAIGIVISANPESDDLKLKTFLNHTRRMYYPDYLISKCHLYCRYLVMELLNVLIRSSKNVDYNYHSYLPCTITIDEQCLGDAISINFKSDLVITPLHTKCAKRPRLKLTDLLDVVLVAHLFPNCLYLSLCSEPNATEPILIASPKLNASVPSHPCTTPLNIDNSNSFCFLYFIFCDIKIYIPQFLYKCLWIAEYLLYQHDFLQGVFPVLGASHYTCLIFEMSILVFINDINCSGMRSAILQMYIYQFFDQTAVIQRLVLMISEVLHEFSKLLQYYLLIVKMQYIFEFFKGIKKLWISVFNSVTCALSDSTISMTTTARLALNCSVKSIGGLKFKIFSVHDY</sequence>
<keyword evidence="2" id="KW-1185">Reference proteome</keyword>
<dbReference type="EMBL" id="VYZN01000031">
    <property type="protein sequence ID" value="KAE9533812.1"/>
    <property type="molecule type" value="Genomic_DNA"/>
</dbReference>
<name>A0A6G0TL83_APHGL</name>
<accession>A0A6G0TL83</accession>
<evidence type="ECO:0000313" key="2">
    <source>
        <dbReference type="Proteomes" id="UP000475862"/>
    </source>
</evidence>
<protein>
    <submittedName>
        <fullName evidence="1">Uncharacterized protein</fullName>
    </submittedName>
</protein>
<reference evidence="1 2" key="1">
    <citation type="submission" date="2019-08" db="EMBL/GenBank/DDBJ databases">
        <title>The genome of the soybean aphid Biotype 1, its phylome, world population structure and adaptation to the North American continent.</title>
        <authorList>
            <person name="Giordano R."/>
            <person name="Donthu R.K."/>
            <person name="Hernandez A.G."/>
            <person name="Wright C.L."/>
            <person name="Zimin A.V."/>
        </authorList>
    </citation>
    <scope>NUCLEOTIDE SEQUENCE [LARGE SCALE GENOMIC DNA]</scope>
    <source>
        <tissue evidence="1">Whole aphids</tissue>
    </source>
</reference>